<feature type="binding site" evidence="4">
    <location>
        <position position="2"/>
    </location>
    <ligand>
        <name>Ni(2+)</name>
        <dbReference type="ChEBI" id="CHEBI:49786"/>
    </ligand>
</feature>
<evidence type="ECO:0000313" key="6">
    <source>
        <dbReference type="Proteomes" id="UP000185478"/>
    </source>
</evidence>
<dbReference type="PIRSF" id="PIRSF004761">
    <property type="entry name" value="Hydrgn_mat_HypA"/>
    <property type="match status" value="1"/>
</dbReference>
<dbReference type="PANTHER" id="PTHR34535:SF3">
    <property type="entry name" value="HYDROGENASE MATURATION FACTOR HYPA"/>
    <property type="match status" value="1"/>
</dbReference>
<evidence type="ECO:0000313" key="5">
    <source>
        <dbReference type="EMBL" id="APT84021.1"/>
    </source>
</evidence>
<keyword evidence="6" id="KW-1185">Reference proteome</keyword>
<feature type="binding site" evidence="4">
    <location>
        <position position="87"/>
    </location>
    <ligand>
        <name>Zn(2+)</name>
        <dbReference type="ChEBI" id="CHEBI:29105"/>
    </ligand>
</feature>
<dbReference type="EMBL" id="CP009245">
    <property type="protein sequence ID" value="APT84021.1"/>
    <property type="molecule type" value="Genomic_DNA"/>
</dbReference>
<evidence type="ECO:0000256" key="4">
    <source>
        <dbReference type="HAMAP-Rule" id="MF_00213"/>
    </source>
</evidence>
<keyword evidence="3 4" id="KW-0862">Zinc</keyword>
<gene>
    <name evidence="4" type="primary">hypA</name>
    <name evidence="5" type="ORF">CAQU_01855</name>
</gene>
<evidence type="ECO:0000256" key="3">
    <source>
        <dbReference type="ARBA" id="ARBA00022833"/>
    </source>
</evidence>
<comment type="function">
    <text evidence="4">Involved in the maturation of [NiFe] hydrogenases. Required for nickel insertion into the metal center of the hydrogenase.</text>
</comment>
<dbReference type="Pfam" id="PF01155">
    <property type="entry name" value="HypA"/>
    <property type="match status" value="1"/>
</dbReference>
<dbReference type="Gene3D" id="3.30.2320.80">
    <property type="match status" value="1"/>
</dbReference>
<reference evidence="5 6" key="1">
    <citation type="submission" date="2014-08" db="EMBL/GenBank/DDBJ databases">
        <title>Complete genome sequence of Corynebacterium aquilae S-613T(T) (=DSM 44791(T)), isolated from the choana of a healthy golden eagle.</title>
        <authorList>
            <person name="Ruckert C."/>
            <person name="Albersmeier A."/>
            <person name="Winkler A."/>
            <person name="Kalinowski J."/>
        </authorList>
    </citation>
    <scope>NUCLEOTIDE SEQUENCE [LARGE SCALE GENOMIC DNA]</scope>
    <source>
        <strain evidence="5 6">S-613</strain>
    </source>
</reference>
<dbReference type="InterPro" id="IPR000688">
    <property type="entry name" value="HypA/HybF"/>
</dbReference>
<name>A0A1L7CDU8_9CORY</name>
<organism evidence="5 6">
    <name type="scientific">Corynebacterium aquilae DSM 44791</name>
    <dbReference type="NCBI Taxonomy" id="1431546"/>
    <lineage>
        <taxon>Bacteria</taxon>
        <taxon>Bacillati</taxon>
        <taxon>Actinomycetota</taxon>
        <taxon>Actinomycetes</taxon>
        <taxon>Mycobacteriales</taxon>
        <taxon>Corynebacteriaceae</taxon>
        <taxon>Corynebacterium</taxon>
    </lineage>
</organism>
<proteinExistence type="inferred from homology"/>
<dbReference type="Proteomes" id="UP000185478">
    <property type="component" value="Chromosome"/>
</dbReference>
<dbReference type="AlphaFoldDB" id="A0A1L7CDU8"/>
<comment type="similarity">
    <text evidence="4">Belongs to the HypA/HybF family.</text>
</comment>
<sequence length="111" mass="12054">MHEYGLAVGVVTAVTQQLPGRRITAVCVHVGARSGVEPFALKNCWPLATENTPVEGAELIIEQIPATVFCPDCGEEKTIDEFFDYSCPDCGDIIVEITKGQEFSIAYCDVD</sequence>
<evidence type="ECO:0000256" key="1">
    <source>
        <dbReference type="ARBA" id="ARBA00022596"/>
    </source>
</evidence>
<keyword evidence="1 4" id="KW-0533">Nickel</keyword>
<feature type="binding site" evidence="4">
    <location>
        <position position="90"/>
    </location>
    <ligand>
        <name>Zn(2+)</name>
        <dbReference type="ChEBI" id="CHEBI:29105"/>
    </ligand>
</feature>
<dbReference type="RefSeq" id="WP_075724713.1">
    <property type="nucleotide sequence ID" value="NZ_CP009245.1"/>
</dbReference>
<dbReference type="GO" id="GO:0051604">
    <property type="term" value="P:protein maturation"/>
    <property type="evidence" value="ECO:0007669"/>
    <property type="project" value="InterPro"/>
</dbReference>
<dbReference type="STRING" id="1431546.CAQU_01855"/>
<feature type="binding site" evidence="4">
    <location>
        <position position="73"/>
    </location>
    <ligand>
        <name>Zn(2+)</name>
        <dbReference type="ChEBI" id="CHEBI:29105"/>
    </ligand>
</feature>
<accession>A0A1L7CDU8</accession>
<dbReference type="HAMAP" id="MF_00213">
    <property type="entry name" value="HypA_HybF"/>
    <property type="match status" value="1"/>
</dbReference>
<evidence type="ECO:0000256" key="2">
    <source>
        <dbReference type="ARBA" id="ARBA00022723"/>
    </source>
</evidence>
<dbReference type="PANTHER" id="PTHR34535">
    <property type="entry name" value="HYDROGENASE MATURATION FACTOR HYPA"/>
    <property type="match status" value="1"/>
</dbReference>
<dbReference type="KEGG" id="caqu:CAQU_01855"/>
<protein>
    <recommendedName>
        <fullName evidence="4">Hydrogenase maturation factor HypA</fullName>
    </recommendedName>
</protein>
<dbReference type="GO" id="GO:0008270">
    <property type="term" value="F:zinc ion binding"/>
    <property type="evidence" value="ECO:0007669"/>
    <property type="project" value="UniProtKB-UniRule"/>
</dbReference>
<feature type="binding site" evidence="4">
    <location>
        <position position="70"/>
    </location>
    <ligand>
        <name>Zn(2+)</name>
        <dbReference type="ChEBI" id="CHEBI:29105"/>
    </ligand>
</feature>
<dbReference type="GO" id="GO:0016151">
    <property type="term" value="F:nickel cation binding"/>
    <property type="evidence" value="ECO:0007669"/>
    <property type="project" value="UniProtKB-UniRule"/>
</dbReference>
<keyword evidence="2 4" id="KW-0479">Metal-binding</keyword>